<feature type="domain" description="Aminopeptidase P N-terminal" evidence="1">
    <location>
        <begin position="71"/>
        <end position="186"/>
    </location>
</feature>
<dbReference type="InterPro" id="IPR007865">
    <property type="entry name" value="Aminopep_P_N"/>
</dbReference>
<dbReference type="GO" id="GO:0070006">
    <property type="term" value="F:metalloaminopeptidase activity"/>
    <property type="evidence" value="ECO:0007669"/>
    <property type="project" value="InterPro"/>
</dbReference>
<evidence type="ECO:0000313" key="3">
    <source>
        <dbReference type="WBParaSite" id="nRc.2.0.1.t01079-RA"/>
    </source>
</evidence>
<dbReference type="AlphaFoldDB" id="A0A915HI19"/>
<accession>A0A915HI19</accession>
<dbReference type="Gene3D" id="3.40.350.10">
    <property type="entry name" value="Creatinase/prolidase N-terminal domain"/>
    <property type="match status" value="1"/>
</dbReference>
<keyword evidence="2" id="KW-1185">Reference proteome</keyword>
<sequence length="188" mass="21891">MLRSPNCIVQSIFSSRFYHKISKVLQENLKPDHVRKNEPIISEKNCNSYLGQPSPFTHPHKLSPEQVTEGLSKDEFTERRLKLMFDVKKSAEAMGARPSNRNLIIMPASTTVFSGPDVPYPFRQESNFLYLTGYQEPDIYKQDKSVENRFYGLTLNRSKFNEKFDLKFKKIEQQPLIADSISPMFHIR</sequence>
<organism evidence="2 3">
    <name type="scientific">Romanomermis culicivorax</name>
    <name type="common">Nematode worm</name>
    <dbReference type="NCBI Taxonomy" id="13658"/>
    <lineage>
        <taxon>Eukaryota</taxon>
        <taxon>Metazoa</taxon>
        <taxon>Ecdysozoa</taxon>
        <taxon>Nematoda</taxon>
        <taxon>Enoplea</taxon>
        <taxon>Dorylaimia</taxon>
        <taxon>Mermithida</taxon>
        <taxon>Mermithoidea</taxon>
        <taxon>Mermithidae</taxon>
        <taxon>Romanomermis</taxon>
    </lineage>
</organism>
<evidence type="ECO:0000313" key="2">
    <source>
        <dbReference type="Proteomes" id="UP000887565"/>
    </source>
</evidence>
<dbReference type="SUPFAM" id="SSF53092">
    <property type="entry name" value="Creatinase/prolidase N-terminal domain"/>
    <property type="match status" value="1"/>
</dbReference>
<dbReference type="InterPro" id="IPR029149">
    <property type="entry name" value="Creatin/AminoP/Spt16_N"/>
</dbReference>
<name>A0A915HI19_ROMCU</name>
<protein>
    <submittedName>
        <fullName evidence="3">Aminopeptidase P N-terminal domain-containing protein</fullName>
    </submittedName>
</protein>
<dbReference type="Proteomes" id="UP000887565">
    <property type="component" value="Unplaced"/>
</dbReference>
<dbReference type="WBParaSite" id="nRc.2.0.1.t01079-RA">
    <property type="protein sequence ID" value="nRc.2.0.1.t01079-RA"/>
    <property type="gene ID" value="nRc.2.0.1.g01079"/>
</dbReference>
<proteinExistence type="predicted"/>
<reference evidence="3" key="1">
    <citation type="submission" date="2022-11" db="UniProtKB">
        <authorList>
            <consortium name="WormBaseParasite"/>
        </authorList>
    </citation>
    <scope>IDENTIFICATION</scope>
</reference>
<dbReference type="Pfam" id="PF05195">
    <property type="entry name" value="AMP_N"/>
    <property type="match status" value="1"/>
</dbReference>
<dbReference type="SMART" id="SM01011">
    <property type="entry name" value="AMP_N"/>
    <property type="match status" value="1"/>
</dbReference>
<evidence type="ECO:0000259" key="1">
    <source>
        <dbReference type="SMART" id="SM01011"/>
    </source>
</evidence>
<dbReference type="GO" id="GO:0030145">
    <property type="term" value="F:manganese ion binding"/>
    <property type="evidence" value="ECO:0007669"/>
    <property type="project" value="InterPro"/>
</dbReference>